<dbReference type="InParanoid" id="G8YFH4"/>
<keyword evidence="3 8" id="KW-0812">Transmembrane</keyword>
<keyword evidence="5 8" id="KW-0406">Ion transport</keyword>
<evidence type="ECO:0000256" key="6">
    <source>
        <dbReference type="ARBA" id="ARBA00023136"/>
    </source>
</evidence>
<keyword evidence="7 8" id="KW-0407">Ion channel</keyword>
<dbReference type="SUPFAM" id="SSF81324">
    <property type="entry name" value="Voltage-gated potassium channels"/>
    <property type="match status" value="2"/>
</dbReference>
<dbReference type="OrthoDB" id="297496at2759"/>
<protein>
    <submittedName>
        <fullName evidence="11">Piso0_002603 protein</fullName>
    </submittedName>
</protein>
<feature type="transmembrane region" description="Helical" evidence="9">
    <location>
        <begin position="198"/>
        <end position="220"/>
    </location>
</feature>
<feature type="domain" description="Potassium channel" evidence="10">
    <location>
        <begin position="246"/>
        <end position="319"/>
    </location>
</feature>
<dbReference type="PANTHER" id="PTHR11003:SF342">
    <property type="entry name" value="OUTWARD-RECTIFIER POTASSIUM CHANNEL TOK1"/>
    <property type="match status" value="1"/>
</dbReference>
<evidence type="ECO:0000259" key="10">
    <source>
        <dbReference type="Pfam" id="PF07885"/>
    </source>
</evidence>
<feature type="domain" description="Potassium channel" evidence="10">
    <location>
        <begin position="382"/>
        <end position="454"/>
    </location>
</feature>
<dbReference type="AlphaFoldDB" id="G8YFH4"/>
<dbReference type="FunCoup" id="G8YFH4">
    <property type="interactions" value="24"/>
</dbReference>
<dbReference type="GO" id="GO:0022841">
    <property type="term" value="F:potassium ion leak channel activity"/>
    <property type="evidence" value="ECO:0007669"/>
    <property type="project" value="TreeGrafter"/>
</dbReference>
<organism evidence="11 12">
    <name type="scientific">Pichia sorbitophila (strain ATCC MYA-4447 / BCRC 22081 / CBS 7064 / NBRC 10061 / NRRL Y-12695)</name>
    <name type="common">Hybrid yeast</name>
    <dbReference type="NCBI Taxonomy" id="559304"/>
    <lineage>
        <taxon>Eukaryota</taxon>
        <taxon>Fungi</taxon>
        <taxon>Dikarya</taxon>
        <taxon>Ascomycota</taxon>
        <taxon>Saccharomycotina</taxon>
        <taxon>Pichiomycetes</taxon>
        <taxon>Debaryomycetaceae</taxon>
        <taxon>Millerozyma</taxon>
    </lineage>
</organism>
<evidence type="ECO:0000256" key="3">
    <source>
        <dbReference type="ARBA" id="ARBA00022692"/>
    </source>
</evidence>
<evidence type="ECO:0000256" key="7">
    <source>
        <dbReference type="ARBA" id="ARBA00023303"/>
    </source>
</evidence>
<evidence type="ECO:0000256" key="1">
    <source>
        <dbReference type="ARBA" id="ARBA00004141"/>
    </source>
</evidence>
<feature type="transmembrane region" description="Helical" evidence="9">
    <location>
        <begin position="81"/>
        <end position="110"/>
    </location>
</feature>
<gene>
    <name evidence="11" type="primary">Piso0_002603</name>
    <name evidence="11" type="ORF">GNLVRS01_PISO0I13780g</name>
</gene>
<evidence type="ECO:0000256" key="2">
    <source>
        <dbReference type="ARBA" id="ARBA00022448"/>
    </source>
</evidence>
<evidence type="ECO:0000256" key="8">
    <source>
        <dbReference type="RuleBase" id="RU003857"/>
    </source>
</evidence>
<dbReference type="eggNOG" id="KOG1418">
    <property type="taxonomic scope" value="Eukaryota"/>
</dbReference>
<keyword evidence="4 9" id="KW-1133">Transmembrane helix</keyword>
<proteinExistence type="inferred from homology"/>
<dbReference type="PANTHER" id="PTHR11003">
    <property type="entry name" value="POTASSIUM CHANNEL, SUBFAMILY K"/>
    <property type="match status" value="1"/>
</dbReference>
<evidence type="ECO:0000313" key="11">
    <source>
        <dbReference type="EMBL" id="CCE81923.1"/>
    </source>
</evidence>
<feature type="transmembrane region" description="Helical" evidence="9">
    <location>
        <begin position="157"/>
        <end position="178"/>
    </location>
</feature>
<name>G8YFH4_PICSO</name>
<sequence>MPSEASVTAIANESHLLERLQRANSRSTNGSLVSNIRQRRSQVQKNDTSLDDIPNYVKRLFAVDIDAILTLSVKPGESFFLVWYFISVFLPVLTACLGPFANMISIVALVEHWRFDSMLQREIPEERYLAAINGLSLAFGIIGNISLLMNFSGRVKYLFTQCISIISWFLASMLLLVVIIQSDKSCIQHESYHRTEGFWFGVITALFYFICSIFLSVNFVGYKLDKYPATFNLDSRQRSLMIYTIVLAVWFVVGSICMEHLISGLTLGSSLYFCTVSILTIGLGDILPVSAGSRVFDLLYSLIGLLVLGLIIASIRSVVLSSASPVIIWHIMEKRRSKYLDEVRLGIKTFESFQAFDKMRDIRRSAEKYELNISLILSVGTFTMFWLIGALVLSRVESGWSYFDAFYFCFLCLLTIGYGDFAPKSSFGRAFFVTWGICAVPLMTILISSIGDKLYDFAESMSSFLTKSTNIIAKYTIHEPFWIRRPKKEKNHDDDTEQVFTNNSSSIKTFPESMHNASLNSDEVDKTASSKAADLARHSDALETQNVDFINALHSEIKDMHFALNHLSDSMDLLQNLLADCFEQPKRIYTHDQWLDFYKIKTTNLKKPRVLPKAMIHGGHQAEFWLSEKSPLAIPLSEPNYLAVRVLQKIKRDLEYLTSKEADTLKKFDDAFAPD</sequence>
<accession>G8YFH4</accession>
<comment type="subcellular location">
    <subcellularLocation>
        <location evidence="1">Membrane</location>
        <topology evidence="1">Multi-pass membrane protein</topology>
    </subcellularLocation>
</comment>
<comment type="similarity">
    <text evidence="8">Belongs to the two pore domain potassium channel (TC 1.A.1.8) family.</text>
</comment>
<dbReference type="Pfam" id="PF07885">
    <property type="entry name" value="Ion_trans_2"/>
    <property type="match status" value="2"/>
</dbReference>
<feature type="transmembrane region" description="Helical" evidence="9">
    <location>
        <begin position="270"/>
        <end position="292"/>
    </location>
</feature>
<evidence type="ECO:0000256" key="4">
    <source>
        <dbReference type="ARBA" id="ARBA00022989"/>
    </source>
</evidence>
<feature type="transmembrane region" description="Helical" evidence="9">
    <location>
        <begin position="240"/>
        <end position="258"/>
    </location>
</feature>
<dbReference type="PRINTS" id="PR01333">
    <property type="entry name" value="2POREKCHANEL"/>
</dbReference>
<feature type="transmembrane region" description="Helical" evidence="9">
    <location>
        <begin position="369"/>
        <end position="393"/>
    </location>
</feature>
<dbReference type="GO" id="GO:0030322">
    <property type="term" value="P:stabilization of membrane potential"/>
    <property type="evidence" value="ECO:0007669"/>
    <property type="project" value="TreeGrafter"/>
</dbReference>
<keyword evidence="6 9" id="KW-0472">Membrane</keyword>
<dbReference type="Gene3D" id="1.10.287.70">
    <property type="match status" value="2"/>
</dbReference>
<dbReference type="Proteomes" id="UP000005222">
    <property type="component" value="Chromosome I"/>
</dbReference>
<evidence type="ECO:0000256" key="9">
    <source>
        <dbReference type="SAM" id="Phobius"/>
    </source>
</evidence>
<feature type="transmembrane region" description="Helical" evidence="9">
    <location>
        <begin position="298"/>
        <end position="329"/>
    </location>
</feature>
<feature type="transmembrane region" description="Helical" evidence="9">
    <location>
        <begin position="430"/>
        <end position="451"/>
    </location>
</feature>
<feature type="transmembrane region" description="Helical" evidence="9">
    <location>
        <begin position="399"/>
        <end position="418"/>
    </location>
</feature>
<dbReference type="OMA" id="RVFFVSW"/>
<dbReference type="GO" id="GO:0015271">
    <property type="term" value="F:outward rectifier potassium channel activity"/>
    <property type="evidence" value="ECO:0007669"/>
    <property type="project" value="TreeGrafter"/>
</dbReference>
<evidence type="ECO:0000256" key="5">
    <source>
        <dbReference type="ARBA" id="ARBA00023065"/>
    </source>
</evidence>
<keyword evidence="12" id="KW-1185">Reference proteome</keyword>
<feature type="transmembrane region" description="Helical" evidence="9">
    <location>
        <begin position="130"/>
        <end position="151"/>
    </location>
</feature>
<dbReference type="HOGENOM" id="CLU_013394_2_0_1"/>
<dbReference type="InterPro" id="IPR013099">
    <property type="entry name" value="K_chnl_dom"/>
</dbReference>
<reference evidence="11 12" key="1">
    <citation type="journal article" date="2012" name="G3 (Bethesda)">
        <title>Pichia sorbitophila, an interspecies yeast hybrid reveals early steps of genome resolution following polyploidization.</title>
        <authorList>
            <person name="Leh Louis V."/>
            <person name="Despons L."/>
            <person name="Friedrich A."/>
            <person name="Martin T."/>
            <person name="Durrens P."/>
            <person name="Casaregola S."/>
            <person name="Neuveglise C."/>
            <person name="Fairhead C."/>
            <person name="Marck C."/>
            <person name="Cruz J.A."/>
            <person name="Straub M.L."/>
            <person name="Kugler V."/>
            <person name="Sacerdot C."/>
            <person name="Uzunov Z."/>
            <person name="Thierry A."/>
            <person name="Weiss S."/>
            <person name="Bleykasten C."/>
            <person name="De Montigny J."/>
            <person name="Jacques N."/>
            <person name="Jung P."/>
            <person name="Lemaire M."/>
            <person name="Mallet S."/>
            <person name="Morel G."/>
            <person name="Richard G.F."/>
            <person name="Sarkar A."/>
            <person name="Savel G."/>
            <person name="Schacherer J."/>
            <person name="Seret M.L."/>
            <person name="Talla E."/>
            <person name="Samson G."/>
            <person name="Jubin C."/>
            <person name="Poulain J."/>
            <person name="Vacherie B."/>
            <person name="Barbe V."/>
            <person name="Pelletier E."/>
            <person name="Sherman D.J."/>
            <person name="Westhof E."/>
            <person name="Weissenbach J."/>
            <person name="Baret P.V."/>
            <person name="Wincker P."/>
            <person name="Gaillardin C."/>
            <person name="Dujon B."/>
            <person name="Souciet J.L."/>
        </authorList>
    </citation>
    <scope>NUCLEOTIDE SEQUENCE [LARGE SCALE GENOMIC DNA]</scope>
    <source>
        <strain evidence="12">ATCC MYA-4447 / BCRC 22081 / CBS 7064 / NBRC 10061 / NRRL Y-12695</strain>
    </source>
</reference>
<dbReference type="InterPro" id="IPR003280">
    <property type="entry name" value="2pore_dom_K_chnl"/>
</dbReference>
<keyword evidence="2 8" id="KW-0813">Transport</keyword>
<evidence type="ECO:0000313" key="12">
    <source>
        <dbReference type="Proteomes" id="UP000005222"/>
    </source>
</evidence>
<dbReference type="EMBL" id="FO082051">
    <property type="protein sequence ID" value="CCE81923.1"/>
    <property type="molecule type" value="Genomic_DNA"/>
</dbReference>
<dbReference type="STRING" id="559304.G8YFH4"/>
<dbReference type="GO" id="GO:0005886">
    <property type="term" value="C:plasma membrane"/>
    <property type="evidence" value="ECO:0007669"/>
    <property type="project" value="TreeGrafter"/>
</dbReference>